<dbReference type="InterPro" id="IPR036041">
    <property type="entry name" value="Ribosome-inact_prot_sf"/>
</dbReference>
<dbReference type="SUPFAM" id="SSF56371">
    <property type="entry name" value="Ribosome inactivating proteins (RIP)"/>
    <property type="match status" value="1"/>
</dbReference>
<name>A0ABW7YQK5_9ACTN</name>
<dbReference type="EMBL" id="JBITGY010000003">
    <property type="protein sequence ID" value="MFI6497972.1"/>
    <property type="molecule type" value="Genomic_DNA"/>
</dbReference>
<evidence type="ECO:0000313" key="2">
    <source>
        <dbReference type="Proteomes" id="UP001612741"/>
    </source>
</evidence>
<dbReference type="RefSeq" id="WP_397081233.1">
    <property type="nucleotide sequence ID" value="NZ_JBITGY010000003.1"/>
</dbReference>
<dbReference type="Proteomes" id="UP001612741">
    <property type="component" value="Unassembled WGS sequence"/>
</dbReference>
<accession>A0ABW7YQK5</accession>
<sequence length="285" mass="32016">MAKTGFPWRVDAQPDNRPTLLADRADVHMGAKSLNFDPESVPHGGCLREVVRFLRGRYAGYNQADCARNADLQFCCVDLKLGPTEKNTLRGGSIQLFFLKESLYLVGWTIDNERDYIKVGDDRIPQPGRAVRRNDGKGFPVEHLADASLQPLGKKALEDALGELHDFLKAMKAGKKLDHTRYKLPFSLVVRMTAEMARFGAYFEDFLGSWWPGGWSQSQKITEDLPPFSEVINLWDKILRQARDNTGMPQYREDGVLTTLSQEACKAIVGDGVQLRADADAKKKQ</sequence>
<organism evidence="1 2">
    <name type="scientific">Nonomuraea typhae</name>
    <dbReference type="NCBI Taxonomy" id="2603600"/>
    <lineage>
        <taxon>Bacteria</taxon>
        <taxon>Bacillati</taxon>
        <taxon>Actinomycetota</taxon>
        <taxon>Actinomycetes</taxon>
        <taxon>Streptosporangiales</taxon>
        <taxon>Streptosporangiaceae</taxon>
        <taxon>Nonomuraea</taxon>
    </lineage>
</organism>
<gene>
    <name evidence="1" type="ORF">ACIBG2_11330</name>
</gene>
<keyword evidence="2" id="KW-1185">Reference proteome</keyword>
<comment type="caution">
    <text evidence="1">The sequence shown here is derived from an EMBL/GenBank/DDBJ whole genome shotgun (WGS) entry which is preliminary data.</text>
</comment>
<evidence type="ECO:0000313" key="1">
    <source>
        <dbReference type="EMBL" id="MFI6497972.1"/>
    </source>
</evidence>
<reference evidence="1 2" key="1">
    <citation type="submission" date="2024-10" db="EMBL/GenBank/DDBJ databases">
        <title>The Natural Products Discovery Center: Release of the First 8490 Sequenced Strains for Exploring Actinobacteria Biosynthetic Diversity.</title>
        <authorList>
            <person name="Kalkreuter E."/>
            <person name="Kautsar S.A."/>
            <person name="Yang D."/>
            <person name="Bader C.D."/>
            <person name="Teijaro C.N."/>
            <person name="Fluegel L."/>
            <person name="Davis C.M."/>
            <person name="Simpson J.R."/>
            <person name="Lauterbach L."/>
            <person name="Steele A.D."/>
            <person name="Gui C."/>
            <person name="Meng S."/>
            <person name="Li G."/>
            <person name="Viehrig K."/>
            <person name="Ye F."/>
            <person name="Su P."/>
            <person name="Kiefer A.F."/>
            <person name="Nichols A."/>
            <person name="Cepeda A.J."/>
            <person name="Yan W."/>
            <person name="Fan B."/>
            <person name="Jiang Y."/>
            <person name="Adhikari A."/>
            <person name="Zheng C.-J."/>
            <person name="Schuster L."/>
            <person name="Cowan T.M."/>
            <person name="Smanski M.J."/>
            <person name="Chevrette M.G."/>
            <person name="De Carvalho L.P.S."/>
            <person name="Shen B."/>
        </authorList>
    </citation>
    <scope>NUCLEOTIDE SEQUENCE [LARGE SCALE GENOMIC DNA]</scope>
    <source>
        <strain evidence="1 2">NPDC050545</strain>
    </source>
</reference>
<protein>
    <submittedName>
        <fullName evidence="1">Uncharacterized protein</fullName>
    </submittedName>
</protein>
<proteinExistence type="predicted"/>